<dbReference type="STRING" id="578459.A0A0N8PZT3"/>
<organism evidence="3 4">
    <name type="scientific">Rhodotorula graminis (strain WP1)</name>
    <dbReference type="NCBI Taxonomy" id="578459"/>
    <lineage>
        <taxon>Eukaryota</taxon>
        <taxon>Fungi</taxon>
        <taxon>Dikarya</taxon>
        <taxon>Basidiomycota</taxon>
        <taxon>Pucciniomycotina</taxon>
        <taxon>Microbotryomycetes</taxon>
        <taxon>Sporidiobolales</taxon>
        <taxon>Sporidiobolaceae</taxon>
        <taxon>Rhodotorula</taxon>
    </lineage>
</organism>
<evidence type="ECO:0000259" key="2">
    <source>
        <dbReference type="SMART" id="SM00577"/>
    </source>
</evidence>
<dbReference type="AlphaFoldDB" id="A0A0N8PZT3"/>
<feature type="domain" description="FCP1 homology" evidence="2">
    <location>
        <begin position="33"/>
        <end position="210"/>
    </location>
</feature>
<dbReference type="InterPro" id="IPR023214">
    <property type="entry name" value="HAD_sf"/>
</dbReference>
<dbReference type="Gene3D" id="3.40.50.1000">
    <property type="entry name" value="HAD superfamily/HAD-like"/>
    <property type="match status" value="1"/>
</dbReference>
<name>A0A0N8PZT3_RHOGW</name>
<protein>
    <recommendedName>
        <fullName evidence="2">FCP1 homology domain-containing protein</fullName>
    </recommendedName>
</protein>
<dbReference type="OrthoDB" id="2529877at2759"/>
<dbReference type="SMART" id="SM00577">
    <property type="entry name" value="CPDc"/>
    <property type="match status" value="1"/>
</dbReference>
<dbReference type="EMBL" id="KQ474083">
    <property type="protein sequence ID" value="KPV73205.1"/>
    <property type="molecule type" value="Genomic_DNA"/>
</dbReference>
<dbReference type="GeneID" id="28975109"/>
<accession>A0A0N8PZT3</accession>
<evidence type="ECO:0000313" key="3">
    <source>
        <dbReference type="EMBL" id="KPV73205.1"/>
    </source>
</evidence>
<proteinExistence type="predicted"/>
<sequence length="317" mass="35209">MNTSSLSHALGSLNDPPRNRTEPSVPPPAPSPEPLIVVLTHNETLLYRPKRTARGSVSPIVRPYLSTLLSYLFRRHSADGNAGVDRGREVQVVVYSAARAHNVLTFFRAIDLVSSRASTGPDGAYRPRVDQGDILKLAFTRETMGLRDEDYRQDVVTVKDLAGVWRELGISPEQGARSTILLEEDERAAAVQPHSRVPISSFTVADPSITIRRRTVQVTELPSSAPDDTALLQTIHLLELLRNESNVAGALKSGLVRRAEDDAKLLVREREHLGERDTVSVKEMQSELARLGRQACAKYGVEVRKEWDDGWRVKARK</sequence>
<keyword evidence="4" id="KW-1185">Reference proteome</keyword>
<feature type="compositionally biased region" description="Pro residues" evidence="1">
    <location>
        <begin position="24"/>
        <end position="33"/>
    </location>
</feature>
<feature type="region of interest" description="Disordered" evidence="1">
    <location>
        <begin position="1"/>
        <end position="33"/>
    </location>
</feature>
<dbReference type="InterPro" id="IPR004274">
    <property type="entry name" value="FCP1_dom"/>
</dbReference>
<dbReference type="RefSeq" id="XP_018269254.1">
    <property type="nucleotide sequence ID" value="XM_018414661.1"/>
</dbReference>
<evidence type="ECO:0000313" key="4">
    <source>
        <dbReference type="Proteomes" id="UP000053890"/>
    </source>
</evidence>
<reference evidence="3 4" key="1">
    <citation type="journal article" date="2015" name="Front. Microbiol.">
        <title>Genome sequence of the plant growth promoting endophytic yeast Rhodotorula graminis WP1.</title>
        <authorList>
            <person name="Firrincieli A."/>
            <person name="Otillar R."/>
            <person name="Salamov A."/>
            <person name="Schmutz J."/>
            <person name="Khan Z."/>
            <person name="Redman R.S."/>
            <person name="Fleck N.D."/>
            <person name="Lindquist E."/>
            <person name="Grigoriev I.V."/>
            <person name="Doty S.L."/>
        </authorList>
    </citation>
    <scope>NUCLEOTIDE SEQUENCE [LARGE SCALE GENOMIC DNA]</scope>
    <source>
        <strain evidence="3 4">WP1</strain>
    </source>
</reference>
<gene>
    <name evidence="3" type="ORF">RHOBADRAFT_45772</name>
</gene>
<evidence type="ECO:0000256" key="1">
    <source>
        <dbReference type="SAM" id="MobiDB-lite"/>
    </source>
</evidence>
<dbReference type="Proteomes" id="UP000053890">
    <property type="component" value="Unassembled WGS sequence"/>
</dbReference>